<reference evidence="1" key="2">
    <citation type="submission" date="2025-09" db="UniProtKB">
        <authorList>
            <consortium name="EnsemblPlants"/>
        </authorList>
    </citation>
    <scope>IDENTIFICATION</scope>
</reference>
<reference evidence="1" key="1">
    <citation type="submission" date="2021-05" db="EMBL/GenBank/DDBJ databases">
        <authorList>
            <person name="Scholz U."/>
            <person name="Mascher M."/>
            <person name="Fiebig A."/>
        </authorList>
    </citation>
    <scope>NUCLEOTIDE SEQUENCE [LARGE SCALE GENOMIC DNA]</scope>
</reference>
<accession>A0ACD5W7T7</accession>
<name>A0ACD5W7T7_AVESA</name>
<organism evidence="1 2">
    <name type="scientific">Avena sativa</name>
    <name type="common">Oat</name>
    <dbReference type="NCBI Taxonomy" id="4498"/>
    <lineage>
        <taxon>Eukaryota</taxon>
        <taxon>Viridiplantae</taxon>
        <taxon>Streptophyta</taxon>
        <taxon>Embryophyta</taxon>
        <taxon>Tracheophyta</taxon>
        <taxon>Spermatophyta</taxon>
        <taxon>Magnoliopsida</taxon>
        <taxon>Liliopsida</taxon>
        <taxon>Poales</taxon>
        <taxon>Poaceae</taxon>
        <taxon>BOP clade</taxon>
        <taxon>Pooideae</taxon>
        <taxon>Poodae</taxon>
        <taxon>Poeae</taxon>
        <taxon>Poeae Chloroplast Group 1 (Aveneae type)</taxon>
        <taxon>Aveninae</taxon>
        <taxon>Avena</taxon>
    </lineage>
</organism>
<evidence type="ECO:0000313" key="2">
    <source>
        <dbReference type="Proteomes" id="UP001732700"/>
    </source>
</evidence>
<dbReference type="EnsemblPlants" id="AVESA.00010b.r2.4AG0591200.1">
    <property type="protein sequence ID" value="AVESA.00010b.r2.4AG0591200.1.CDS.1"/>
    <property type="gene ID" value="AVESA.00010b.r2.4AG0591200"/>
</dbReference>
<protein>
    <submittedName>
        <fullName evidence="1">Uncharacterized protein</fullName>
    </submittedName>
</protein>
<sequence length="154" mass="17063">MKENLCDPVKVDDMEADVFKSLLHFIYTDSLPELAHEGTDEGATRGDVVTASHLLVAADRYNIERLKLICEEKLCNHIDSNMVATTLALAEQHNCNGLKEACFEFLAFPSNFEAMVASDGFKHLRGSCPSVLKELIARLLPVELKAVKDIIMAI</sequence>
<keyword evidence="2" id="KW-1185">Reference proteome</keyword>
<proteinExistence type="predicted"/>
<dbReference type="Proteomes" id="UP001732700">
    <property type="component" value="Chromosome 4A"/>
</dbReference>
<evidence type="ECO:0000313" key="1">
    <source>
        <dbReference type="EnsemblPlants" id="AVESA.00010b.r2.4AG0591200.1.CDS.1"/>
    </source>
</evidence>